<dbReference type="PANTHER" id="PTHR44051">
    <property type="entry name" value="GLUTATHIONE S-TRANSFERASE-RELATED"/>
    <property type="match status" value="1"/>
</dbReference>
<dbReference type="PROSITE" id="PS50404">
    <property type="entry name" value="GST_NTER"/>
    <property type="match status" value="1"/>
</dbReference>
<dbReference type="FunFam" id="3.40.30.10:FF:000156">
    <property type="entry name" value="Glutathione S-transferase 1"/>
    <property type="match status" value="1"/>
</dbReference>
<dbReference type="Proteomes" id="UP000184395">
    <property type="component" value="Unassembled WGS sequence"/>
</dbReference>
<evidence type="ECO:0000313" key="6">
    <source>
        <dbReference type="EMBL" id="SHL22942.1"/>
    </source>
</evidence>
<dbReference type="SUPFAM" id="SSF52833">
    <property type="entry name" value="Thioredoxin-like"/>
    <property type="match status" value="1"/>
</dbReference>
<dbReference type="SFLD" id="SFLDG00358">
    <property type="entry name" value="Main_(cytGST)"/>
    <property type="match status" value="1"/>
</dbReference>
<sequence>MLTVHHLNNSRSQRVLWLLEELGVPYEIKRYQRDPKTMLAPPELRAVHPLGKSPVMTDDGQTLAESGAIIEYLIDKYGQGRFAPAMGTPERPRYTYWLHYAEGSAMPPLLLKLIALRIAGAPMPFFAKPIARKIAATLQSSFVDPQLKLHLGYIDKELSATGWFVGNDFTAADVQMSFPLEAATARGGMENQLPAIADFLKRIHARPAYQRALERGGKYEIVGGD</sequence>
<evidence type="ECO:0000256" key="2">
    <source>
        <dbReference type="ARBA" id="ARBA00022679"/>
    </source>
</evidence>
<dbReference type="PROSITE" id="PS50405">
    <property type="entry name" value="GST_CTER"/>
    <property type="match status" value="1"/>
</dbReference>
<evidence type="ECO:0000313" key="7">
    <source>
        <dbReference type="Proteomes" id="UP000184395"/>
    </source>
</evidence>
<proteinExistence type="predicted"/>
<dbReference type="SFLD" id="SFLDS00019">
    <property type="entry name" value="Glutathione_Transferase_(cytos"/>
    <property type="match status" value="1"/>
</dbReference>
<evidence type="ECO:0000256" key="3">
    <source>
        <dbReference type="ARBA" id="ARBA00047960"/>
    </source>
</evidence>
<reference evidence="6 7" key="1">
    <citation type="submission" date="2016-11" db="EMBL/GenBank/DDBJ databases">
        <authorList>
            <person name="Jaros S."/>
            <person name="Januszkiewicz K."/>
            <person name="Wedrychowicz H."/>
        </authorList>
    </citation>
    <scope>NUCLEOTIDE SEQUENCE [LARGE SCALE GENOMIC DNA]</scope>
    <source>
        <strain evidence="6 7">LMG 20594</strain>
    </source>
</reference>
<keyword evidence="2 6" id="KW-0808">Transferase</keyword>
<evidence type="ECO:0000259" key="4">
    <source>
        <dbReference type="PROSITE" id="PS50404"/>
    </source>
</evidence>
<dbReference type="OrthoDB" id="9810080at2"/>
<dbReference type="STRING" id="169427.SAMN05192548_10815"/>
<gene>
    <name evidence="6" type="ORF">SAMN05192548_10815</name>
</gene>
<feature type="domain" description="GST C-terminal" evidence="5">
    <location>
        <begin position="87"/>
        <end position="225"/>
    </location>
</feature>
<dbReference type="InterPro" id="IPR040079">
    <property type="entry name" value="Glutathione_S-Trfase"/>
</dbReference>
<accession>A0A1M6YXY8</accession>
<dbReference type="Gene3D" id="3.40.30.10">
    <property type="entry name" value="Glutaredoxin"/>
    <property type="match status" value="1"/>
</dbReference>
<dbReference type="Pfam" id="PF13409">
    <property type="entry name" value="GST_N_2"/>
    <property type="match status" value="1"/>
</dbReference>
<dbReference type="InterPro" id="IPR010987">
    <property type="entry name" value="Glutathione-S-Trfase_C-like"/>
</dbReference>
<evidence type="ECO:0000259" key="5">
    <source>
        <dbReference type="PROSITE" id="PS50405"/>
    </source>
</evidence>
<protein>
    <recommendedName>
        <fullName evidence="1">glutathione transferase</fullName>
        <ecNumber evidence="1">2.5.1.18</ecNumber>
    </recommendedName>
</protein>
<dbReference type="SFLD" id="SFLDG01150">
    <property type="entry name" value="Main.1:_Beta-like"/>
    <property type="match status" value="1"/>
</dbReference>
<feature type="domain" description="GST N-terminal" evidence="4">
    <location>
        <begin position="1"/>
        <end position="81"/>
    </location>
</feature>
<dbReference type="InterPro" id="IPR036249">
    <property type="entry name" value="Thioredoxin-like_sf"/>
</dbReference>
<dbReference type="SUPFAM" id="SSF47616">
    <property type="entry name" value="GST C-terminal domain-like"/>
    <property type="match status" value="1"/>
</dbReference>
<dbReference type="CDD" id="cd03189">
    <property type="entry name" value="GST_C_GTT1_like"/>
    <property type="match status" value="1"/>
</dbReference>
<dbReference type="EC" id="2.5.1.18" evidence="1"/>
<organism evidence="6 7">
    <name type="scientific">Paraburkholderia terricola</name>
    <dbReference type="NCBI Taxonomy" id="169427"/>
    <lineage>
        <taxon>Bacteria</taxon>
        <taxon>Pseudomonadati</taxon>
        <taxon>Pseudomonadota</taxon>
        <taxon>Betaproteobacteria</taxon>
        <taxon>Burkholderiales</taxon>
        <taxon>Burkholderiaceae</taxon>
        <taxon>Paraburkholderia</taxon>
    </lineage>
</organism>
<dbReference type="Pfam" id="PF14497">
    <property type="entry name" value="GST_C_3"/>
    <property type="match status" value="1"/>
</dbReference>
<dbReference type="InterPro" id="IPR036282">
    <property type="entry name" value="Glutathione-S-Trfase_C_sf"/>
</dbReference>
<dbReference type="GO" id="GO:0004601">
    <property type="term" value="F:peroxidase activity"/>
    <property type="evidence" value="ECO:0007669"/>
    <property type="project" value="UniProtKB-ARBA"/>
</dbReference>
<name>A0A1M6YXY8_9BURK</name>
<comment type="catalytic activity">
    <reaction evidence="3">
        <text>RX + glutathione = an S-substituted glutathione + a halide anion + H(+)</text>
        <dbReference type="Rhea" id="RHEA:16437"/>
        <dbReference type="ChEBI" id="CHEBI:15378"/>
        <dbReference type="ChEBI" id="CHEBI:16042"/>
        <dbReference type="ChEBI" id="CHEBI:17792"/>
        <dbReference type="ChEBI" id="CHEBI:57925"/>
        <dbReference type="ChEBI" id="CHEBI:90779"/>
        <dbReference type="EC" id="2.5.1.18"/>
    </reaction>
</comment>
<dbReference type="InterPro" id="IPR004045">
    <property type="entry name" value="Glutathione_S-Trfase_N"/>
</dbReference>
<dbReference type="EMBL" id="FRAB01000081">
    <property type="protein sequence ID" value="SHL22942.1"/>
    <property type="molecule type" value="Genomic_DNA"/>
</dbReference>
<dbReference type="GO" id="GO:0004364">
    <property type="term" value="F:glutathione transferase activity"/>
    <property type="evidence" value="ECO:0007669"/>
    <property type="project" value="UniProtKB-EC"/>
</dbReference>
<dbReference type="Gene3D" id="1.20.1050.10">
    <property type="match status" value="1"/>
</dbReference>
<dbReference type="RefSeq" id="WP_073432890.1">
    <property type="nucleotide sequence ID" value="NZ_CADFGY010000058.1"/>
</dbReference>
<dbReference type="CDD" id="cd03046">
    <property type="entry name" value="GST_N_GTT1_like"/>
    <property type="match status" value="1"/>
</dbReference>
<dbReference type="InterPro" id="IPR004046">
    <property type="entry name" value="GST_C"/>
</dbReference>
<dbReference type="AlphaFoldDB" id="A0A1M6YXY8"/>
<dbReference type="GO" id="GO:0005737">
    <property type="term" value="C:cytoplasm"/>
    <property type="evidence" value="ECO:0007669"/>
    <property type="project" value="UniProtKB-ARBA"/>
</dbReference>
<evidence type="ECO:0000256" key="1">
    <source>
        <dbReference type="ARBA" id="ARBA00012452"/>
    </source>
</evidence>
<dbReference type="PANTHER" id="PTHR44051:SF9">
    <property type="entry name" value="GLUTATHIONE S-TRANSFERASE 1"/>
    <property type="match status" value="1"/>
</dbReference>